<organism evidence="3 4">
    <name type="scientific">Quillaja saponaria</name>
    <name type="common">Soap bark tree</name>
    <dbReference type="NCBI Taxonomy" id="32244"/>
    <lineage>
        <taxon>Eukaryota</taxon>
        <taxon>Viridiplantae</taxon>
        <taxon>Streptophyta</taxon>
        <taxon>Embryophyta</taxon>
        <taxon>Tracheophyta</taxon>
        <taxon>Spermatophyta</taxon>
        <taxon>Magnoliopsida</taxon>
        <taxon>eudicotyledons</taxon>
        <taxon>Gunneridae</taxon>
        <taxon>Pentapetalae</taxon>
        <taxon>rosids</taxon>
        <taxon>fabids</taxon>
        <taxon>Fabales</taxon>
        <taxon>Quillajaceae</taxon>
        <taxon>Quillaja</taxon>
    </lineage>
</organism>
<dbReference type="EMBL" id="JARAOO010000010">
    <property type="protein sequence ID" value="KAJ7952648.1"/>
    <property type="molecule type" value="Genomic_DNA"/>
</dbReference>
<feature type="non-terminal residue" evidence="3">
    <location>
        <position position="415"/>
    </location>
</feature>
<evidence type="ECO:0000313" key="4">
    <source>
        <dbReference type="Proteomes" id="UP001163823"/>
    </source>
</evidence>
<dbReference type="PANTHER" id="PTHR34285:SF6">
    <property type="entry name" value="TRANSMEMBRANE PROTEIN"/>
    <property type="match status" value="1"/>
</dbReference>
<dbReference type="PANTHER" id="PTHR34285">
    <property type="entry name" value="OS08G0510800 PROTEIN"/>
    <property type="match status" value="1"/>
</dbReference>
<proteinExistence type="predicted"/>
<dbReference type="KEGG" id="qsa:O6P43_024461"/>
<feature type="compositionally biased region" description="Polar residues" evidence="2">
    <location>
        <begin position="357"/>
        <end position="369"/>
    </location>
</feature>
<keyword evidence="4" id="KW-1185">Reference proteome</keyword>
<keyword evidence="1" id="KW-0175">Coiled coil</keyword>
<feature type="region of interest" description="Disordered" evidence="2">
    <location>
        <begin position="355"/>
        <end position="415"/>
    </location>
</feature>
<protein>
    <submittedName>
        <fullName evidence="3">Hsp90 co-chaperone Cdc37, N-terminally processed like</fullName>
    </submittedName>
</protein>
<comment type="caution">
    <text evidence="3">The sequence shown here is derived from an EMBL/GenBank/DDBJ whole genome shotgun (WGS) entry which is preliminary data.</text>
</comment>
<evidence type="ECO:0000256" key="2">
    <source>
        <dbReference type="SAM" id="MobiDB-lite"/>
    </source>
</evidence>
<dbReference type="AlphaFoldDB" id="A0AAD7PEI9"/>
<dbReference type="Proteomes" id="UP001163823">
    <property type="component" value="Chromosome 10"/>
</dbReference>
<feature type="coiled-coil region" evidence="1">
    <location>
        <begin position="319"/>
        <end position="346"/>
    </location>
</feature>
<sequence>SSLKPIFSLTFSPVLVIQNAMKLSLKLQDDPQHDNQQNQILTAKVPVTIINQPFVSGITTTTTKSASELSFSLSTNFQSGPNLKLSYSPTSSTASPFSLSLKSGLGLFGSPHNSPLVFSAHFSLSPTNTPVPAFFLQFKPQFGHFSLNKTTSSNPNPYQISGSLINSRTHSDSGLQHNSELGNGFVPEGSSVWQELKLEPLSGKDEFDDLKKPNGNCEVHSNGGIESVTERPLVWENKRKNGFLSGVAVMARTVMPVTKGVMLNFRWGVKLPADLGSKMPYLTVNKIGIERVGEEKEVKQKKQVMDSSAGDLDLLKGMYSWLRRDLEVLEKENRELKQTLDGIKLGVSTRNYHRDSNGVSKSFMQNSDESSNEFERWRNKKSGREDNEQIESKKSTSNVSDLESELQRAIKAASS</sequence>
<gene>
    <name evidence="3" type="ORF">O6P43_024461</name>
</gene>
<name>A0AAD7PEI9_QUISA</name>
<feature type="compositionally biased region" description="Basic and acidic residues" evidence="2">
    <location>
        <begin position="373"/>
        <end position="394"/>
    </location>
</feature>
<evidence type="ECO:0000313" key="3">
    <source>
        <dbReference type="EMBL" id="KAJ7952648.1"/>
    </source>
</evidence>
<accession>A0AAD7PEI9</accession>
<reference evidence="3" key="1">
    <citation type="journal article" date="2023" name="Science">
        <title>Elucidation of the pathway for biosynthesis of saponin adjuvants from the soapbark tree.</title>
        <authorList>
            <person name="Reed J."/>
            <person name="Orme A."/>
            <person name="El-Demerdash A."/>
            <person name="Owen C."/>
            <person name="Martin L.B.B."/>
            <person name="Misra R.C."/>
            <person name="Kikuchi S."/>
            <person name="Rejzek M."/>
            <person name="Martin A.C."/>
            <person name="Harkess A."/>
            <person name="Leebens-Mack J."/>
            <person name="Louveau T."/>
            <person name="Stephenson M.J."/>
            <person name="Osbourn A."/>
        </authorList>
    </citation>
    <scope>NUCLEOTIDE SEQUENCE</scope>
    <source>
        <strain evidence="3">S10</strain>
    </source>
</reference>
<evidence type="ECO:0000256" key="1">
    <source>
        <dbReference type="SAM" id="Coils"/>
    </source>
</evidence>